<dbReference type="InterPro" id="IPR036389">
    <property type="entry name" value="RNase_III_sf"/>
</dbReference>
<feature type="domain" description="RNase III" evidence="2">
    <location>
        <begin position="1"/>
        <end position="115"/>
    </location>
</feature>
<evidence type="ECO:0000256" key="1">
    <source>
        <dbReference type="SAM" id="MobiDB-lite"/>
    </source>
</evidence>
<evidence type="ECO:0000259" key="2">
    <source>
        <dbReference type="PROSITE" id="PS50142"/>
    </source>
</evidence>
<comment type="caution">
    <text evidence="3">The sequence shown here is derived from an EMBL/GenBank/DDBJ whole genome shotgun (WGS) entry which is preliminary data.</text>
</comment>
<dbReference type="EMBL" id="JALJOT010000002">
    <property type="protein sequence ID" value="KAK9917883.1"/>
    <property type="molecule type" value="Genomic_DNA"/>
</dbReference>
<dbReference type="SUPFAM" id="SSF69065">
    <property type="entry name" value="RNase III domain-like"/>
    <property type="match status" value="1"/>
</dbReference>
<proteinExistence type="predicted"/>
<evidence type="ECO:0000313" key="4">
    <source>
        <dbReference type="Proteomes" id="UP001491310"/>
    </source>
</evidence>
<dbReference type="Proteomes" id="UP001491310">
    <property type="component" value="Unassembled WGS sequence"/>
</dbReference>
<evidence type="ECO:0000313" key="3">
    <source>
        <dbReference type="EMBL" id="KAK9917883.1"/>
    </source>
</evidence>
<keyword evidence="4" id="KW-1185">Reference proteome</keyword>
<accession>A0ABR2Z193</accession>
<dbReference type="InterPro" id="IPR000999">
    <property type="entry name" value="RNase_III_dom"/>
</dbReference>
<dbReference type="Gene3D" id="1.10.1520.10">
    <property type="entry name" value="Ribonuclease III domain"/>
    <property type="match status" value="1"/>
</dbReference>
<organism evidence="3 4">
    <name type="scientific">Coccomyxa subellipsoidea</name>
    <dbReference type="NCBI Taxonomy" id="248742"/>
    <lineage>
        <taxon>Eukaryota</taxon>
        <taxon>Viridiplantae</taxon>
        <taxon>Chlorophyta</taxon>
        <taxon>core chlorophytes</taxon>
        <taxon>Trebouxiophyceae</taxon>
        <taxon>Trebouxiophyceae incertae sedis</taxon>
        <taxon>Coccomyxaceae</taxon>
        <taxon>Coccomyxa</taxon>
    </lineage>
</organism>
<dbReference type="PROSITE" id="PS50142">
    <property type="entry name" value="RNASE_3_2"/>
    <property type="match status" value="1"/>
</dbReference>
<reference evidence="3 4" key="1">
    <citation type="journal article" date="2024" name="Nat. Commun.">
        <title>Phylogenomics reveals the evolutionary origins of lichenization in chlorophyte algae.</title>
        <authorList>
            <person name="Puginier C."/>
            <person name="Libourel C."/>
            <person name="Otte J."/>
            <person name="Skaloud P."/>
            <person name="Haon M."/>
            <person name="Grisel S."/>
            <person name="Petersen M."/>
            <person name="Berrin J.G."/>
            <person name="Delaux P.M."/>
            <person name="Dal Grande F."/>
            <person name="Keller J."/>
        </authorList>
    </citation>
    <scope>NUCLEOTIDE SEQUENCE [LARGE SCALE GENOMIC DNA]</scope>
    <source>
        <strain evidence="3 4">SAG 216-7</strain>
    </source>
</reference>
<name>A0ABR2Z193_9CHLO</name>
<gene>
    <name evidence="3" type="ORF">WJX75_009229</name>
</gene>
<feature type="compositionally biased region" description="Basic and acidic residues" evidence="1">
    <location>
        <begin position="177"/>
        <end position="187"/>
    </location>
</feature>
<sequence>MAFGPTDKQLEKVQKDLGYEFTDKWLLRQVGDAAMQLVVSQLVFASSTGETTEILNNRRKVMVMREFCAEGCKKLEWHKMATVGKCFAKKEEEVTCNMQAELFEAIWGALFIDARGDYKVLLDAYTKNFPLHELEPIFSAIDENKKRDIEAREIAKRLAKKRPKTAEVTNGATPSSKAEESSKMEEK</sequence>
<feature type="region of interest" description="Disordered" evidence="1">
    <location>
        <begin position="159"/>
        <end position="187"/>
    </location>
</feature>
<dbReference type="Pfam" id="PF00636">
    <property type="entry name" value="Ribonuclease_3"/>
    <property type="match status" value="1"/>
</dbReference>
<protein>
    <recommendedName>
        <fullName evidence="2">RNase III domain-containing protein</fullName>
    </recommendedName>
</protein>